<dbReference type="Pfam" id="PF21027">
    <property type="entry name" value="Sde0182_C"/>
    <property type="match status" value="1"/>
</dbReference>
<dbReference type="Pfam" id="PF07632">
    <property type="entry name" value="Sde182_NH-like"/>
    <property type="match status" value="1"/>
</dbReference>
<reference evidence="4 5" key="1">
    <citation type="submission" date="2014-02" db="EMBL/GenBank/DDBJ databases">
        <title>The genome sequence of Colletotrichum fioriniae PJ7.</title>
        <authorList>
            <person name="Baroncelli R."/>
            <person name="Thon M.R."/>
        </authorList>
    </citation>
    <scope>NUCLEOTIDE SEQUENCE [LARGE SCALE GENOMIC DNA]</scope>
    <source>
        <strain evidence="4 5">PJ7</strain>
    </source>
</reference>
<dbReference type="HOGENOM" id="CLU_029266_0_0_1"/>
<evidence type="ECO:0000256" key="1">
    <source>
        <dbReference type="SAM" id="SignalP"/>
    </source>
</evidence>
<dbReference type="GO" id="GO:0016799">
    <property type="term" value="F:hydrolase activity, hydrolyzing N-glycosyl compounds"/>
    <property type="evidence" value="ECO:0007669"/>
    <property type="project" value="InterPro"/>
</dbReference>
<name>A0A010S6W8_9PEZI</name>
<feature type="chain" id="PRO_5001457071" description="Cellulose-binding protein" evidence="1">
    <location>
        <begin position="27"/>
        <end position="539"/>
    </location>
</feature>
<proteinExistence type="predicted"/>
<keyword evidence="1" id="KW-0732">Signal</keyword>
<keyword evidence="5" id="KW-1185">Reference proteome</keyword>
<dbReference type="InterPro" id="IPR013783">
    <property type="entry name" value="Ig-like_fold"/>
</dbReference>
<evidence type="ECO:0000259" key="3">
    <source>
        <dbReference type="Pfam" id="PF21027"/>
    </source>
</evidence>
<dbReference type="KEGG" id="cfj:CFIO01_10737"/>
<feature type="domain" description="Cellulose-binding Sde182 C-terminal" evidence="3">
    <location>
        <begin position="426"/>
        <end position="537"/>
    </location>
</feature>
<organism evidence="4 5">
    <name type="scientific">Colletotrichum fioriniae PJ7</name>
    <dbReference type="NCBI Taxonomy" id="1445577"/>
    <lineage>
        <taxon>Eukaryota</taxon>
        <taxon>Fungi</taxon>
        <taxon>Dikarya</taxon>
        <taxon>Ascomycota</taxon>
        <taxon>Pezizomycotina</taxon>
        <taxon>Sordariomycetes</taxon>
        <taxon>Hypocreomycetidae</taxon>
        <taxon>Glomerellales</taxon>
        <taxon>Glomerellaceae</taxon>
        <taxon>Colletotrichum</taxon>
        <taxon>Colletotrichum acutatum species complex</taxon>
    </lineage>
</organism>
<gene>
    <name evidence="4" type="ORF">CFIO01_10737</name>
</gene>
<accession>A0A010S6W8</accession>
<sequence length="539" mass="58883">MASVWHLLLGLPLLLWSQFLVLPVNAESIQCEGSFNAGNASTGGQSVTKPRVFILSDILNEPDDSMSLIRLLLYSNQLDIRGLCATTSTFLRNETHPEEMTRILQAYGTVVNNLNRHVSQTFQYSSSDVFLPLVSSGPKVYGMEALNASLSEGAKQLIEKLQESSEPLYVSVWGGAGTLAQALKQIEIDQSSENAAILRSRLRVYAISDQDGTGSWIQARWPEIFYITSINGFNEFEGATWVGITTDDNGFANTTKVKNDWADQNIRIGPLGSLYPQILYGMEGDSPSFLWLISNGLSVPDMPNLGSWGGRYTRISEVDGFNWYGNAPDSVSVPSASQYRSSQATMGFDWCGNSPDNVSLPSTSQYRSSQATIWRWRDAMQDDFAARMQWTLNTSVSAVAHPPQLSINGSIGTEVVRFDLSLNGSIILDAASTCDADHPGDTSQLDFEWFGYPPPLGFGVQPSLTILPLASPLGTNGILPLNEAGFANVTLGPKVSISPPTEAGSATDGEEWHVVLQVRTKKGPYAIRRYKRVIITTRA</sequence>
<dbReference type="InterPro" id="IPR011483">
    <property type="entry name" value="Sde182_NH-like"/>
</dbReference>
<protein>
    <recommendedName>
        <fullName evidence="6">Cellulose-binding protein</fullName>
    </recommendedName>
</protein>
<dbReference type="Gene3D" id="2.60.40.10">
    <property type="entry name" value="Immunoglobulins"/>
    <property type="match status" value="1"/>
</dbReference>
<dbReference type="InterPro" id="IPR048527">
    <property type="entry name" value="Sde182_C"/>
</dbReference>
<dbReference type="InterPro" id="IPR036452">
    <property type="entry name" value="Ribo_hydro-like"/>
</dbReference>
<dbReference type="Gene3D" id="3.90.245.10">
    <property type="entry name" value="Ribonucleoside hydrolase-like"/>
    <property type="match status" value="1"/>
</dbReference>
<dbReference type="eggNOG" id="ENOG502QXBB">
    <property type="taxonomic scope" value="Eukaryota"/>
</dbReference>
<dbReference type="Proteomes" id="UP000020467">
    <property type="component" value="Unassembled WGS sequence"/>
</dbReference>
<evidence type="ECO:0008006" key="6">
    <source>
        <dbReference type="Google" id="ProtNLM"/>
    </source>
</evidence>
<feature type="signal peptide" evidence="1">
    <location>
        <begin position="1"/>
        <end position="26"/>
    </location>
</feature>
<dbReference type="EMBL" id="JARH01000010">
    <property type="protein sequence ID" value="EXF86519.1"/>
    <property type="molecule type" value="Genomic_DNA"/>
</dbReference>
<comment type="caution">
    <text evidence="4">The sequence shown here is derived from an EMBL/GenBank/DDBJ whole genome shotgun (WGS) entry which is preliminary data.</text>
</comment>
<evidence type="ECO:0000259" key="2">
    <source>
        <dbReference type="Pfam" id="PF07632"/>
    </source>
</evidence>
<feature type="domain" description="Cellulose-binding Sde182 nucleoside hydrolase-like" evidence="2">
    <location>
        <begin position="51"/>
        <end position="312"/>
    </location>
</feature>
<dbReference type="OrthoDB" id="3592035at2759"/>
<dbReference type="AlphaFoldDB" id="A0A010S6W8"/>
<evidence type="ECO:0000313" key="5">
    <source>
        <dbReference type="Proteomes" id="UP000020467"/>
    </source>
</evidence>
<evidence type="ECO:0000313" key="4">
    <source>
        <dbReference type="EMBL" id="EXF86519.1"/>
    </source>
</evidence>